<name>A0ACC4AKE3_POPAL</name>
<dbReference type="Proteomes" id="UP000309997">
    <property type="component" value="Unassembled WGS sequence"/>
</dbReference>
<organism evidence="1 2">
    <name type="scientific">Populus alba</name>
    <name type="common">White poplar</name>
    <dbReference type="NCBI Taxonomy" id="43335"/>
    <lineage>
        <taxon>Eukaryota</taxon>
        <taxon>Viridiplantae</taxon>
        <taxon>Streptophyta</taxon>
        <taxon>Embryophyta</taxon>
        <taxon>Tracheophyta</taxon>
        <taxon>Spermatophyta</taxon>
        <taxon>Magnoliopsida</taxon>
        <taxon>eudicotyledons</taxon>
        <taxon>Gunneridae</taxon>
        <taxon>Pentapetalae</taxon>
        <taxon>rosids</taxon>
        <taxon>fabids</taxon>
        <taxon>Malpighiales</taxon>
        <taxon>Salicaceae</taxon>
        <taxon>Saliceae</taxon>
        <taxon>Populus</taxon>
    </lineage>
</organism>
<protein>
    <submittedName>
        <fullName evidence="1">Uncharacterized protein</fullName>
    </submittedName>
</protein>
<reference evidence="1 2" key="1">
    <citation type="journal article" date="2024" name="Plant Biotechnol. J.">
        <title>Genome and CRISPR/Cas9 system of a widespread forest tree (Populus alba) in the world.</title>
        <authorList>
            <person name="Liu Y.J."/>
            <person name="Jiang P.F."/>
            <person name="Han X.M."/>
            <person name="Li X.Y."/>
            <person name="Wang H.M."/>
            <person name="Wang Y.J."/>
            <person name="Wang X.X."/>
            <person name="Zeng Q.Y."/>
        </authorList>
    </citation>
    <scope>NUCLEOTIDE SEQUENCE [LARGE SCALE GENOMIC DNA]</scope>
    <source>
        <strain evidence="2">cv. PAL-ZL1</strain>
    </source>
</reference>
<accession>A0ACC4AKE3</accession>
<gene>
    <name evidence="1" type="ORF">D5086_032101</name>
</gene>
<keyword evidence="2" id="KW-1185">Reference proteome</keyword>
<sequence>MSIQNIVLFDVGVYLDWWQMFYGVGRSRWEIETVVPLSLRLISHFKIHIFRWTSSYSEWHWHLVYYYPKHRCDDRDLVTDISDMRKHVELLKPVIDTLSGKEKDSTYNV</sequence>
<comment type="caution">
    <text evidence="1">The sequence shown here is derived from an EMBL/GenBank/DDBJ whole genome shotgun (WGS) entry which is preliminary data.</text>
</comment>
<proteinExistence type="predicted"/>
<feature type="non-terminal residue" evidence="1">
    <location>
        <position position="109"/>
    </location>
</feature>
<dbReference type="EMBL" id="RCHU02000018">
    <property type="protein sequence ID" value="KAL3566686.1"/>
    <property type="molecule type" value="Genomic_DNA"/>
</dbReference>
<evidence type="ECO:0000313" key="1">
    <source>
        <dbReference type="EMBL" id="KAL3566686.1"/>
    </source>
</evidence>
<evidence type="ECO:0000313" key="2">
    <source>
        <dbReference type="Proteomes" id="UP000309997"/>
    </source>
</evidence>